<proteinExistence type="predicted"/>
<organism evidence="1 2">
    <name type="scientific">Clostridium botulinum</name>
    <dbReference type="NCBI Taxonomy" id="1491"/>
    <lineage>
        <taxon>Bacteria</taxon>
        <taxon>Bacillati</taxon>
        <taxon>Bacillota</taxon>
        <taxon>Clostridia</taxon>
        <taxon>Eubacteriales</taxon>
        <taxon>Clostridiaceae</taxon>
        <taxon>Clostridium</taxon>
    </lineage>
</organism>
<gene>
    <name evidence="1" type="ORF">FDG31_17910</name>
</gene>
<dbReference type="EMBL" id="SXFB01000026">
    <property type="protein sequence ID" value="NFV27974.1"/>
    <property type="molecule type" value="Genomic_DNA"/>
</dbReference>
<evidence type="ECO:0000313" key="2">
    <source>
        <dbReference type="Proteomes" id="UP000486903"/>
    </source>
</evidence>
<name>A0A6B4JS66_CLOBO</name>
<protein>
    <submittedName>
        <fullName evidence="1">Uncharacterized protein</fullName>
    </submittedName>
</protein>
<accession>A0A6B4JS66</accession>
<sequence length="190" mass="21517">MLMPKDFQEVQGFTGFQALEAGGHICKIMKVEETKSKAGRDMVVIYLDTDRTDSQPNYFSEAYKNDRREPKKWNNNAIVRQLVLDAEGATNRGFKTFINMVEKSNNGFKVVWGEHFADCFKGKLVGAIFGREEYLDNAGVSKFATKFQVFRTVEEIKKGVDVPKDKLLNPIGAQNVDDLVEVVDDGFMPF</sequence>
<comment type="caution">
    <text evidence="1">The sequence shown here is derived from an EMBL/GenBank/DDBJ whole genome shotgun (WGS) entry which is preliminary data.</text>
</comment>
<dbReference type="RefSeq" id="WP_003372701.1">
    <property type="nucleotide sequence ID" value="NZ_JACBBA010000010.1"/>
</dbReference>
<dbReference type="Proteomes" id="UP000486903">
    <property type="component" value="Unassembled WGS sequence"/>
</dbReference>
<evidence type="ECO:0000313" key="1">
    <source>
        <dbReference type="EMBL" id="NFV27974.1"/>
    </source>
</evidence>
<dbReference type="AlphaFoldDB" id="A0A6B4JS66"/>
<reference evidence="1 2" key="1">
    <citation type="submission" date="2019-04" db="EMBL/GenBank/DDBJ databases">
        <title>Genome sequencing of Clostridium botulinum Groups I-IV and Clostridium butyricum.</title>
        <authorList>
            <person name="Brunt J."/>
            <person name="Van Vliet A.H.M."/>
            <person name="Stringer S.C."/>
            <person name="Carter A.T."/>
            <person name="Peck M.W."/>
        </authorList>
    </citation>
    <scope>NUCLEOTIDE SEQUENCE [LARGE SCALE GENOMIC DNA]</scope>
    <source>
        <strain evidence="1 2">BL81</strain>
    </source>
</reference>